<dbReference type="AlphaFoldDB" id="A0A238KZU0"/>
<evidence type="ECO:0000313" key="2">
    <source>
        <dbReference type="Proteomes" id="UP000220836"/>
    </source>
</evidence>
<protein>
    <submittedName>
        <fullName evidence="1">Uncharacterized protein</fullName>
    </submittedName>
</protein>
<organism evidence="1 2">
    <name type="scientific">Pelagimonas varians</name>
    <dbReference type="NCBI Taxonomy" id="696760"/>
    <lineage>
        <taxon>Bacteria</taxon>
        <taxon>Pseudomonadati</taxon>
        <taxon>Pseudomonadota</taxon>
        <taxon>Alphaproteobacteria</taxon>
        <taxon>Rhodobacterales</taxon>
        <taxon>Roseobacteraceae</taxon>
        <taxon>Pelagimonas</taxon>
    </lineage>
</organism>
<proteinExistence type="predicted"/>
<sequence length="91" mass="9272">MVGALKNGPTIQQVLWEISPDCSGGSLACANAAAVDEITSADVGSVCFAVDDQTVAKTDGSSTRSPAGIVDVVDLNGNIWVRFEDTPTSAS</sequence>
<evidence type="ECO:0000313" key="1">
    <source>
        <dbReference type="EMBL" id="SMX47722.1"/>
    </source>
</evidence>
<accession>A0A238KZU0</accession>
<keyword evidence="2" id="KW-1185">Reference proteome</keyword>
<reference evidence="1 2" key="1">
    <citation type="submission" date="2017-05" db="EMBL/GenBank/DDBJ databases">
        <authorList>
            <person name="Song R."/>
            <person name="Chenine A.L."/>
            <person name="Ruprecht R.M."/>
        </authorList>
    </citation>
    <scope>NUCLEOTIDE SEQUENCE [LARGE SCALE GENOMIC DNA]</scope>
    <source>
        <strain evidence="1 2">CECT 8663</strain>
    </source>
</reference>
<dbReference type="EMBL" id="FXYH01000015">
    <property type="protein sequence ID" value="SMX47722.1"/>
    <property type="molecule type" value="Genomic_DNA"/>
</dbReference>
<dbReference type="Proteomes" id="UP000220836">
    <property type="component" value="Unassembled WGS sequence"/>
</dbReference>
<gene>
    <name evidence="1" type="ORF">PEV8663_03623</name>
</gene>
<name>A0A238KZU0_9RHOB</name>